<dbReference type="EMBL" id="ML987190">
    <property type="protein sequence ID" value="KAF2254816.1"/>
    <property type="molecule type" value="Genomic_DNA"/>
</dbReference>
<accession>A0A6A6IWS6</accession>
<evidence type="ECO:0000313" key="1">
    <source>
        <dbReference type="EMBL" id="KAF2254816.1"/>
    </source>
</evidence>
<protein>
    <submittedName>
        <fullName evidence="1">Uncharacterized protein</fullName>
    </submittedName>
</protein>
<name>A0A6A6IWS6_9PLEO</name>
<dbReference type="Proteomes" id="UP000800094">
    <property type="component" value="Unassembled WGS sequence"/>
</dbReference>
<keyword evidence="2" id="KW-1185">Reference proteome</keyword>
<dbReference type="GeneID" id="54586036"/>
<gene>
    <name evidence="1" type="ORF">BU26DRAFT_559471</name>
</gene>
<reference evidence="1" key="1">
    <citation type="journal article" date="2020" name="Stud. Mycol.">
        <title>101 Dothideomycetes genomes: a test case for predicting lifestyles and emergence of pathogens.</title>
        <authorList>
            <person name="Haridas S."/>
            <person name="Albert R."/>
            <person name="Binder M."/>
            <person name="Bloem J."/>
            <person name="Labutti K."/>
            <person name="Salamov A."/>
            <person name="Andreopoulos B."/>
            <person name="Baker S."/>
            <person name="Barry K."/>
            <person name="Bills G."/>
            <person name="Bluhm B."/>
            <person name="Cannon C."/>
            <person name="Castanera R."/>
            <person name="Culley D."/>
            <person name="Daum C."/>
            <person name="Ezra D."/>
            <person name="Gonzalez J."/>
            <person name="Henrissat B."/>
            <person name="Kuo A."/>
            <person name="Liang C."/>
            <person name="Lipzen A."/>
            <person name="Lutzoni F."/>
            <person name="Magnuson J."/>
            <person name="Mondo S."/>
            <person name="Nolan M."/>
            <person name="Ohm R."/>
            <person name="Pangilinan J."/>
            <person name="Park H.-J."/>
            <person name="Ramirez L."/>
            <person name="Alfaro M."/>
            <person name="Sun H."/>
            <person name="Tritt A."/>
            <person name="Yoshinaga Y."/>
            <person name="Zwiers L.-H."/>
            <person name="Turgeon B."/>
            <person name="Goodwin S."/>
            <person name="Spatafora J."/>
            <person name="Crous P."/>
            <person name="Grigoriev I."/>
        </authorList>
    </citation>
    <scope>NUCLEOTIDE SEQUENCE</scope>
    <source>
        <strain evidence="1">CBS 122368</strain>
    </source>
</reference>
<proteinExistence type="predicted"/>
<dbReference type="AlphaFoldDB" id="A0A6A6IWS6"/>
<organism evidence="1 2">
    <name type="scientific">Trematosphaeria pertusa</name>
    <dbReference type="NCBI Taxonomy" id="390896"/>
    <lineage>
        <taxon>Eukaryota</taxon>
        <taxon>Fungi</taxon>
        <taxon>Dikarya</taxon>
        <taxon>Ascomycota</taxon>
        <taxon>Pezizomycotina</taxon>
        <taxon>Dothideomycetes</taxon>
        <taxon>Pleosporomycetidae</taxon>
        <taxon>Pleosporales</taxon>
        <taxon>Massarineae</taxon>
        <taxon>Trematosphaeriaceae</taxon>
        <taxon>Trematosphaeria</taxon>
    </lineage>
</organism>
<evidence type="ECO:0000313" key="2">
    <source>
        <dbReference type="Proteomes" id="UP000800094"/>
    </source>
</evidence>
<dbReference type="RefSeq" id="XP_033689820.1">
    <property type="nucleotide sequence ID" value="XM_033832706.1"/>
</dbReference>
<sequence length="194" mass="21486">MLVNLLCEQSLMRIWLKYILLDLIHAVPGFPSLRSLPSKRGTAIYSDNIDPARNKPLLDAVLNSEPVKSSGIGPTTRPTNTMAVQYEQYRKLDRTPQICRQYTEGGRGSSWLLRSLGKIAGLEPVAQAVFERCTAGIVRSTGRRAAGGVREGDALSRFARLVGLDVHEDGLQFGSQNRLNLFYASMNTQYFIAV</sequence>